<dbReference type="GO" id="GO:0030544">
    <property type="term" value="F:Hsp70 protein binding"/>
    <property type="evidence" value="ECO:0007669"/>
    <property type="project" value="InterPro"/>
</dbReference>
<keyword evidence="3" id="KW-1185">Reference proteome</keyword>
<dbReference type="Proteomes" id="UP000485058">
    <property type="component" value="Unassembled WGS sequence"/>
</dbReference>
<evidence type="ECO:0000259" key="1">
    <source>
        <dbReference type="PROSITE" id="PS50076"/>
    </source>
</evidence>
<feature type="non-terminal residue" evidence="2">
    <location>
        <position position="169"/>
    </location>
</feature>
<name>A0A6A0AJ12_HAELA</name>
<sequence length="169" mass="20294">YRKVCLEHHPDKRLANVTDEHEKAKVEDYFKQIQEAYGVLSDPSKRREFDSLDSFDDSLPLDCAPQDFFKVFGPAFRRNARWSHDPKVPDIGSESSPWPAVDKFYNFWFAFRSWREFPHPDEEDLEGAESREHRRWIERMNSKLREKAKKEEGRRLREFVEAAYKLDPR</sequence>
<evidence type="ECO:0000313" key="2">
    <source>
        <dbReference type="EMBL" id="GFH32919.1"/>
    </source>
</evidence>
<dbReference type="CDD" id="cd06257">
    <property type="entry name" value="DnaJ"/>
    <property type="match status" value="1"/>
</dbReference>
<dbReference type="PRINTS" id="PR00625">
    <property type="entry name" value="JDOMAIN"/>
</dbReference>
<dbReference type="GO" id="GO:0051083">
    <property type="term" value="P:'de novo' cotranslational protein folding"/>
    <property type="evidence" value="ECO:0007669"/>
    <property type="project" value="InterPro"/>
</dbReference>
<feature type="domain" description="J" evidence="1">
    <location>
        <begin position="1"/>
        <end position="53"/>
    </location>
</feature>
<dbReference type="PROSITE" id="PS50076">
    <property type="entry name" value="DNAJ_2"/>
    <property type="match status" value="1"/>
</dbReference>
<dbReference type="GO" id="GO:0005829">
    <property type="term" value="C:cytosol"/>
    <property type="evidence" value="ECO:0007669"/>
    <property type="project" value="TreeGrafter"/>
</dbReference>
<dbReference type="InterPro" id="IPR044634">
    <property type="entry name" value="Zuotin/DnaJC2"/>
</dbReference>
<dbReference type="GO" id="GO:0043022">
    <property type="term" value="F:ribosome binding"/>
    <property type="evidence" value="ECO:0007669"/>
    <property type="project" value="InterPro"/>
</dbReference>
<evidence type="ECO:0000313" key="3">
    <source>
        <dbReference type="Proteomes" id="UP000485058"/>
    </source>
</evidence>
<accession>A0A6A0AJ12</accession>
<organism evidence="2 3">
    <name type="scientific">Haematococcus lacustris</name>
    <name type="common">Green alga</name>
    <name type="synonym">Haematococcus pluvialis</name>
    <dbReference type="NCBI Taxonomy" id="44745"/>
    <lineage>
        <taxon>Eukaryota</taxon>
        <taxon>Viridiplantae</taxon>
        <taxon>Chlorophyta</taxon>
        <taxon>core chlorophytes</taxon>
        <taxon>Chlorophyceae</taxon>
        <taxon>CS clade</taxon>
        <taxon>Chlamydomonadales</taxon>
        <taxon>Haematococcaceae</taxon>
        <taxon>Haematococcus</taxon>
    </lineage>
</organism>
<dbReference type="PANTHER" id="PTHR43999:SF1">
    <property type="entry name" value="DNAJ HOMOLOG SUBFAMILY C MEMBER 2"/>
    <property type="match status" value="1"/>
</dbReference>
<dbReference type="PANTHER" id="PTHR43999">
    <property type="entry name" value="DNAJ HOMOLOG SUBFAMILY C MEMBER 2"/>
    <property type="match status" value="1"/>
</dbReference>
<dbReference type="GO" id="GO:0006450">
    <property type="term" value="P:regulation of translational fidelity"/>
    <property type="evidence" value="ECO:0007669"/>
    <property type="project" value="InterPro"/>
</dbReference>
<dbReference type="AlphaFoldDB" id="A0A6A0AJ12"/>
<dbReference type="Gene3D" id="1.10.287.110">
    <property type="entry name" value="DnaJ domain"/>
    <property type="match status" value="1"/>
</dbReference>
<gene>
    <name evidence="2" type="ORF">HaLaN_32216</name>
</gene>
<feature type="non-terminal residue" evidence="2">
    <location>
        <position position="1"/>
    </location>
</feature>
<dbReference type="InterPro" id="IPR036869">
    <property type="entry name" value="J_dom_sf"/>
</dbReference>
<dbReference type="InterPro" id="IPR001623">
    <property type="entry name" value="DnaJ_domain"/>
</dbReference>
<dbReference type="InterPro" id="IPR054076">
    <property type="entry name" value="ZUO1-like_ZHD"/>
</dbReference>
<dbReference type="Pfam" id="PF00226">
    <property type="entry name" value="DnaJ"/>
    <property type="match status" value="1"/>
</dbReference>
<comment type="caution">
    <text evidence="2">The sequence shown here is derived from an EMBL/GenBank/DDBJ whole genome shotgun (WGS) entry which is preliminary data.</text>
</comment>
<dbReference type="Pfam" id="PF21884">
    <property type="entry name" value="ZUO1-like_ZHD"/>
    <property type="match status" value="1"/>
</dbReference>
<dbReference type="EMBL" id="BLLF01007370">
    <property type="protein sequence ID" value="GFH32919.1"/>
    <property type="molecule type" value="Genomic_DNA"/>
</dbReference>
<dbReference type="SUPFAM" id="SSF46565">
    <property type="entry name" value="Chaperone J-domain"/>
    <property type="match status" value="1"/>
</dbReference>
<reference evidence="2 3" key="1">
    <citation type="submission" date="2020-02" db="EMBL/GenBank/DDBJ databases">
        <title>Draft genome sequence of Haematococcus lacustris strain NIES-144.</title>
        <authorList>
            <person name="Morimoto D."/>
            <person name="Nakagawa S."/>
            <person name="Yoshida T."/>
            <person name="Sawayama S."/>
        </authorList>
    </citation>
    <scope>NUCLEOTIDE SEQUENCE [LARGE SCALE GENOMIC DNA]</scope>
    <source>
        <strain evidence="2 3">NIES-144</strain>
    </source>
</reference>
<protein>
    <recommendedName>
        <fullName evidence="1">J domain-containing protein</fullName>
    </recommendedName>
</protein>
<proteinExistence type="predicted"/>